<dbReference type="EMBL" id="CAJPEX010003246">
    <property type="protein sequence ID" value="CAG0922014.1"/>
    <property type="molecule type" value="Genomic_DNA"/>
</dbReference>
<dbReference type="Gene3D" id="3.30.2160.10">
    <property type="entry name" value="Hect, E3 ligase catalytic domain"/>
    <property type="match status" value="1"/>
</dbReference>
<evidence type="ECO:0000256" key="1">
    <source>
        <dbReference type="ARBA" id="ARBA00000885"/>
    </source>
</evidence>
<keyword evidence="3" id="KW-0808">Transferase</keyword>
<sequence length="864" mass="98930">MDSDIQEKPADVAKQRAQKKFSELIQKFYHQLTKGCGRSSCDNPDCFSAGRMSPLTPDQAAVRAVDLLRNHARLCSSSPHKSAEDPDFKTQEWTNDERMKKCIHACETAGDYRLLRHYLGRIFSDPARVNQSFLLEDGYRGEPLDEWRLRLDVPALRRCYEMLKPLMEEVSPVLVNAFIQMFSCAETDLATRHWEEMAPEDINMFPIAVELMDLVEEEASQLEIMRYLCRAHRKLRYRGMVYLCRTLVKACDAARLESVVSKVHRHIAHSVSNEFISSPDGAQEGVIFLRVLYCASLLGGEIEKPLPCQAEEVIERKNAGIVSLSDLIDTAQGSSRSRDALRGTKVLTNSSEDPLFLALDLEPLYVYKPVVPLMKFYNQELSVALPVEKDFMEYNEVSDGPFPPFSALRRFDRNMFRFTAVPASEKLLQIFLAFLRYPFVLTPMVKSTGLFYLHRFQMLQQRYYNTIAAVHIGQMPTPFLKLRVNRKTLIQDALQELEMVAYSDPTALSKQLVVQFIGEQGVDEGGLSKEFFQLVVEEIFHPNYALFTLNKETNTHWLNSSSMESPGHYKLIGLVIGLAIYNNVILDVHFPTVIYKKLMGKTATFHDLEDFDPTFLESNFIVPQVLYRSLCSLLDYNQPDVEDVYEQTFEIAVRDCFGEFQKKCLKPGGDKIRVNHENKLEFVKMYADYLLNWSVEQQFSAFKKGFLMVTQQSEVFSWFTPGEVELLVCGTVETDLTELESFTKYDCGYSADSEVIRWFWKAVHEMTSEQKLDLLRFITGSHRVPVGGLKALGLVISRHGDDSSRLPSAHTCFNVLLLPGYASEELLRERIQCDFVADGVEEIFVDDLGDFCAQRRVAMIVRWI</sequence>
<dbReference type="GO" id="GO:0009966">
    <property type="term" value="P:regulation of signal transduction"/>
    <property type="evidence" value="ECO:0007669"/>
    <property type="project" value="UniProtKB-ARBA"/>
</dbReference>
<dbReference type="Pfam" id="PF16558">
    <property type="entry name" value="AZUL"/>
    <property type="match status" value="1"/>
</dbReference>
<dbReference type="GO" id="GO:0061630">
    <property type="term" value="F:ubiquitin protein ligase activity"/>
    <property type="evidence" value="ECO:0007669"/>
    <property type="project" value="UniProtKB-EC"/>
</dbReference>
<dbReference type="Proteomes" id="UP000678499">
    <property type="component" value="Unassembled WGS sequence"/>
</dbReference>
<dbReference type="InterPro" id="IPR035983">
    <property type="entry name" value="Hect_E3_ubiquitin_ligase"/>
</dbReference>
<evidence type="ECO:0000256" key="2">
    <source>
        <dbReference type="ARBA" id="ARBA00012485"/>
    </source>
</evidence>
<protein>
    <recommendedName>
        <fullName evidence="2">HECT-type E3 ubiquitin transferase</fullName>
        <ecNumber evidence="2">2.3.2.26</ecNumber>
    </recommendedName>
</protein>
<dbReference type="PROSITE" id="PS50237">
    <property type="entry name" value="HECT"/>
    <property type="match status" value="1"/>
</dbReference>
<dbReference type="PANTHER" id="PTHR45700">
    <property type="entry name" value="UBIQUITIN-PROTEIN LIGASE E3C"/>
    <property type="match status" value="1"/>
</dbReference>
<dbReference type="OrthoDB" id="5981550at2759"/>
<dbReference type="PANTHER" id="PTHR45700:SF8">
    <property type="entry name" value="HECT-TYPE E3 UBIQUITIN TRANSFERASE"/>
    <property type="match status" value="1"/>
</dbReference>
<dbReference type="EMBL" id="OA885283">
    <property type="protein sequence ID" value="CAD7281862.1"/>
    <property type="molecule type" value="Genomic_DNA"/>
</dbReference>
<organism evidence="7">
    <name type="scientific">Notodromas monacha</name>
    <dbReference type="NCBI Taxonomy" id="399045"/>
    <lineage>
        <taxon>Eukaryota</taxon>
        <taxon>Metazoa</taxon>
        <taxon>Ecdysozoa</taxon>
        <taxon>Arthropoda</taxon>
        <taxon>Crustacea</taxon>
        <taxon>Oligostraca</taxon>
        <taxon>Ostracoda</taxon>
        <taxon>Podocopa</taxon>
        <taxon>Podocopida</taxon>
        <taxon>Cypridocopina</taxon>
        <taxon>Cypridoidea</taxon>
        <taxon>Cyprididae</taxon>
        <taxon>Notodromas</taxon>
    </lineage>
</organism>
<evidence type="ECO:0000259" key="6">
    <source>
        <dbReference type="PROSITE" id="PS50237"/>
    </source>
</evidence>
<reference evidence="7" key="1">
    <citation type="submission" date="2020-11" db="EMBL/GenBank/DDBJ databases">
        <authorList>
            <person name="Tran Van P."/>
        </authorList>
    </citation>
    <scope>NUCLEOTIDE SEQUENCE</scope>
</reference>
<dbReference type="CDD" id="cd00078">
    <property type="entry name" value="HECTc"/>
    <property type="match status" value="1"/>
</dbReference>
<dbReference type="Gene3D" id="3.30.2410.10">
    <property type="entry name" value="Hect, E3 ligase catalytic domain"/>
    <property type="match status" value="1"/>
</dbReference>
<dbReference type="InterPro" id="IPR042556">
    <property type="entry name" value="AZUL_sf"/>
</dbReference>
<dbReference type="SUPFAM" id="SSF56204">
    <property type="entry name" value="Hect, E3 ligase catalytic domain"/>
    <property type="match status" value="1"/>
</dbReference>
<dbReference type="Gene3D" id="6.10.130.10">
    <property type="entry name" value="Ubiquitin-protein ligase E3A, N-terminal zinc-binding domain (AZUL)"/>
    <property type="match status" value="1"/>
</dbReference>
<keyword evidence="8" id="KW-1185">Reference proteome</keyword>
<evidence type="ECO:0000313" key="8">
    <source>
        <dbReference type="Proteomes" id="UP000678499"/>
    </source>
</evidence>
<dbReference type="InterPro" id="IPR032353">
    <property type="entry name" value="AZUL"/>
</dbReference>
<dbReference type="GO" id="GO:0000209">
    <property type="term" value="P:protein polyubiquitination"/>
    <property type="evidence" value="ECO:0007669"/>
    <property type="project" value="InterPro"/>
</dbReference>
<dbReference type="InterPro" id="IPR000569">
    <property type="entry name" value="HECT_dom"/>
</dbReference>
<evidence type="ECO:0000256" key="5">
    <source>
        <dbReference type="PROSITE-ProRule" id="PRU00104"/>
    </source>
</evidence>
<name>A0A7R9BUI7_9CRUS</name>
<feature type="domain" description="HECT" evidence="6">
    <location>
        <begin position="504"/>
        <end position="831"/>
    </location>
</feature>
<accession>A0A7R9BUI7</accession>
<evidence type="ECO:0000256" key="3">
    <source>
        <dbReference type="ARBA" id="ARBA00022679"/>
    </source>
</evidence>
<dbReference type="AlphaFoldDB" id="A0A7R9BUI7"/>
<dbReference type="InterPro" id="IPR044611">
    <property type="entry name" value="E3A/B/C-like"/>
</dbReference>
<dbReference type="Gene3D" id="3.90.1750.10">
    <property type="entry name" value="Hect, E3 ligase catalytic domains"/>
    <property type="match status" value="1"/>
</dbReference>
<gene>
    <name evidence="7" type="ORF">NMOB1V02_LOCUS9498</name>
</gene>
<proteinExistence type="predicted"/>
<evidence type="ECO:0000256" key="4">
    <source>
        <dbReference type="ARBA" id="ARBA00022786"/>
    </source>
</evidence>
<dbReference type="Pfam" id="PF00632">
    <property type="entry name" value="HECT"/>
    <property type="match status" value="1"/>
</dbReference>
<keyword evidence="4 5" id="KW-0833">Ubl conjugation pathway</keyword>
<evidence type="ECO:0000313" key="7">
    <source>
        <dbReference type="EMBL" id="CAD7281862.1"/>
    </source>
</evidence>
<feature type="active site" description="Glycyl thioester intermediate" evidence="5">
    <location>
        <position position="812"/>
    </location>
</feature>
<comment type="catalytic activity">
    <reaction evidence="1">
        <text>S-ubiquitinyl-[E2 ubiquitin-conjugating enzyme]-L-cysteine + [acceptor protein]-L-lysine = [E2 ubiquitin-conjugating enzyme]-L-cysteine + N(6)-ubiquitinyl-[acceptor protein]-L-lysine.</text>
        <dbReference type="EC" id="2.3.2.26"/>
    </reaction>
</comment>
<dbReference type="SMART" id="SM00119">
    <property type="entry name" value="HECTc"/>
    <property type="match status" value="1"/>
</dbReference>
<dbReference type="FunFam" id="3.30.2410.10:FF:000003">
    <property type="entry name" value="probable E3 ubiquitin-protein ligase HERC4 isoform X1"/>
    <property type="match status" value="1"/>
</dbReference>
<dbReference type="EC" id="2.3.2.26" evidence="2"/>